<dbReference type="Proteomes" id="UP000176944">
    <property type="component" value="Chromosome"/>
</dbReference>
<reference evidence="2" key="1">
    <citation type="journal article" date="2017" name="Proc. Natl. Acad. Sci. U.S.A.">
        <title>Comparative genomics uncovers the prolific and distinctive metabolic potential of the cyanobacterial genus Moorea.</title>
        <authorList>
            <person name="Leao T."/>
            <person name="Castelao G."/>
            <person name="Korobeynikov A."/>
            <person name="Monroe E.A."/>
            <person name="Podell S."/>
            <person name="Glukhov E."/>
            <person name="Allen E.E."/>
            <person name="Gerwick W.H."/>
            <person name="Gerwick L."/>
        </authorList>
    </citation>
    <scope>NUCLEOTIDE SEQUENCE</scope>
    <source>
        <strain evidence="2">JHB</strain>
    </source>
</reference>
<organism evidence="2">
    <name type="scientific">Moorena producens (strain JHB)</name>
    <dbReference type="NCBI Taxonomy" id="1454205"/>
    <lineage>
        <taxon>Bacteria</taxon>
        <taxon>Bacillati</taxon>
        <taxon>Cyanobacteriota</taxon>
        <taxon>Cyanophyceae</taxon>
        <taxon>Coleofasciculales</taxon>
        <taxon>Coleofasciculaceae</taxon>
        <taxon>Moorena</taxon>
    </lineage>
</organism>
<evidence type="ECO:0000256" key="1">
    <source>
        <dbReference type="SAM" id="MobiDB-lite"/>
    </source>
</evidence>
<dbReference type="AlphaFoldDB" id="A0A9Q9UWK8"/>
<dbReference type="EMBL" id="CP017708">
    <property type="protein sequence ID" value="WAN69996.1"/>
    <property type="molecule type" value="Genomic_DNA"/>
</dbReference>
<gene>
    <name evidence="2" type="ORF">BJP36_38665</name>
</gene>
<accession>A0A9Q9UWK8</accession>
<sequence>MRKAHLSGLGGFPHSLLHQDNVLTVAHSAISGNPYGALSVMASNPSPSRVAPLPTPDSRLPFPSWEGLGVGSDSRLPTPVPLLGGVRGGFRLPTPDSRSPPGRG</sequence>
<reference evidence="2" key="2">
    <citation type="submission" date="2022-10" db="EMBL/GenBank/DDBJ databases">
        <authorList>
            <person name="Ngo T.-E."/>
        </authorList>
    </citation>
    <scope>NUCLEOTIDE SEQUENCE</scope>
    <source>
        <strain evidence="2">JHB</strain>
    </source>
</reference>
<protein>
    <submittedName>
        <fullName evidence="2">Uncharacterized protein</fullName>
    </submittedName>
</protein>
<proteinExistence type="predicted"/>
<name>A0A9Q9UWK8_MOOP1</name>
<feature type="region of interest" description="Disordered" evidence="1">
    <location>
        <begin position="64"/>
        <end position="104"/>
    </location>
</feature>
<evidence type="ECO:0000313" key="2">
    <source>
        <dbReference type="EMBL" id="WAN69996.1"/>
    </source>
</evidence>